<comment type="caution">
    <text evidence="2">The sequence shown here is derived from an EMBL/GenBank/DDBJ whole genome shotgun (WGS) entry which is preliminary data.</text>
</comment>
<dbReference type="GO" id="GO:0004190">
    <property type="term" value="F:aspartic-type endopeptidase activity"/>
    <property type="evidence" value="ECO:0007669"/>
    <property type="project" value="InterPro"/>
</dbReference>
<sequence>MVSEELQSSAVSDGEISSATMSESLHLSGLPDVSERFHAISDDLSCAATSFGLHLNDVCNEQPWIVSDSKDLIQEFLHAEPNSDSCASFELCNLFQLDDMDHFAEVVSRAHGLELYETAFEAVNKTAMKRFGDSSYFKPLNAKRPNQTKSLDNPFGNEIFDCFGDSCNLQFNVCAVSEGCEIVLDSGSDATVIPMSMAGAGKPSVSQSSFLRDAQGSQIDVSSVRDINVVLHSVDGRCITFRDRGQADLQFSQIHWEFQKLCFPADDLAAFRARATEIGLPEDAIDRLKNGGVRSFGAYAFITSYQPGQADEAPLITALTDTMGRAPTNAETIALRRLFFESSTLAVNEFKQRSERDETAEPTKMPVAERNARLEDQKKRLPGLHFSPETEPSHKLVDTVCQMATDQTLEWTPWEKLTSRSSEVTHSLEILE</sequence>
<evidence type="ECO:0000256" key="1">
    <source>
        <dbReference type="SAM" id="MobiDB-lite"/>
    </source>
</evidence>
<keyword evidence="4" id="KW-1185">Reference proteome</keyword>
<dbReference type="AlphaFoldDB" id="A0A9P1CVB3"/>
<dbReference type="PROSITE" id="PS00141">
    <property type="entry name" value="ASP_PROTEASE"/>
    <property type="match status" value="1"/>
</dbReference>
<evidence type="ECO:0000313" key="3">
    <source>
        <dbReference type="EMBL" id="CAL1151754.1"/>
    </source>
</evidence>
<reference evidence="3" key="2">
    <citation type="submission" date="2024-04" db="EMBL/GenBank/DDBJ databases">
        <authorList>
            <person name="Chen Y."/>
            <person name="Shah S."/>
            <person name="Dougan E. K."/>
            <person name="Thang M."/>
            <person name="Chan C."/>
        </authorList>
    </citation>
    <scope>NUCLEOTIDE SEQUENCE [LARGE SCALE GENOMIC DNA]</scope>
</reference>
<dbReference type="OrthoDB" id="410516at2759"/>
<proteinExistence type="predicted"/>
<dbReference type="InterPro" id="IPR001969">
    <property type="entry name" value="Aspartic_peptidase_AS"/>
</dbReference>
<evidence type="ECO:0008006" key="5">
    <source>
        <dbReference type="Google" id="ProtNLM"/>
    </source>
</evidence>
<evidence type="ECO:0000313" key="4">
    <source>
        <dbReference type="Proteomes" id="UP001152797"/>
    </source>
</evidence>
<feature type="compositionally biased region" description="Basic and acidic residues" evidence="1">
    <location>
        <begin position="370"/>
        <end position="379"/>
    </location>
</feature>
<name>A0A9P1CVB3_9DINO</name>
<evidence type="ECO:0000313" key="2">
    <source>
        <dbReference type="EMBL" id="CAI3998379.1"/>
    </source>
</evidence>
<dbReference type="EMBL" id="CAMXCT010002469">
    <property type="protein sequence ID" value="CAI3998379.1"/>
    <property type="molecule type" value="Genomic_DNA"/>
</dbReference>
<dbReference type="EMBL" id="CAMXCT020002469">
    <property type="protein sequence ID" value="CAL1151754.1"/>
    <property type="molecule type" value="Genomic_DNA"/>
</dbReference>
<accession>A0A9P1CVB3</accession>
<gene>
    <name evidence="2" type="ORF">C1SCF055_LOCUS24687</name>
</gene>
<protein>
    <recommendedName>
        <fullName evidence="5">Peptidase A2 domain-containing protein</fullName>
    </recommendedName>
</protein>
<reference evidence="2" key="1">
    <citation type="submission" date="2022-10" db="EMBL/GenBank/DDBJ databases">
        <authorList>
            <person name="Chen Y."/>
            <person name="Dougan E. K."/>
            <person name="Chan C."/>
            <person name="Rhodes N."/>
            <person name="Thang M."/>
        </authorList>
    </citation>
    <scope>NUCLEOTIDE SEQUENCE</scope>
</reference>
<feature type="region of interest" description="Disordered" evidence="1">
    <location>
        <begin position="351"/>
        <end position="393"/>
    </location>
</feature>
<organism evidence="2">
    <name type="scientific">Cladocopium goreaui</name>
    <dbReference type="NCBI Taxonomy" id="2562237"/>
    <lineage>
        <taxon>Eukaryota</taxon>
        <taxon>Sar</taxon>
        <taxon>Alveolata</taxon>
        <taxon>Dinophyceae</taxon>
        <taxon>Suessiales</taxon>
        <taxon>Symbiodiniaceae</taxon>
        <taxon>Cladocopium</taxon>
    </lineage>
</organism>
<dbReference type="EMBL" id="CAMXCT030002469">
    <property type="protein sequence ID" value="CAL4785691.1"/>
    <property type="molecule type" value="Genomic_DNA"/>
</dbReference>
<dbReference type="GO" id="GO:0006508">
    <property type="term" value="P:proteolysis"/>
    <property type="evidence" value="ECO:0007669"/>
    <property type="project" value="InterPro"/>
</dbReference>
<dbReference type="Proteomes" id="UP001152797">
    <property type="component" value="Unassembled WGS sequence"/>
</dbReference>
<feature type="compositionally biased region" description="Basic and acidic residues" evidence="1">
    <location>
        <begin position="351"/>
        <end position="361"/>
    </location>
</feature>